<keyword evidence="1" id="KW-0732">Signal</keyword>
<dbReference type="CDD" id="cd02947">
    <property type="entry name" value="TRX_family"/>
    <property type="match status" value="1"/>
</dbReference>
<feature type="domain" description="Thioredoxin" evidence="2">
    <location>
        <begin position="6"/>
        <end position="140"/>
    </location>
</feature>
<feature type="signal peptide" evidence="1">
    <location>
        <begin position="1"/>
        <end position="16"/>
    </location>
</feature>
<dbReference type="Gene3D" id="3.40.30.10">
    <property type="entry name" value="Glutaredoxin"/>
    <property type="match status" value="1"/>
</dbReference>
<organism evidence="3 4">
    <name type="scientific">Cytobacillus spartinae</name>
    <dbReference type="NCBI Taxonomy" id="3299023"/>
    <lineage>
        <taxon>Bacteria</taxon>
        <taxon>Bacillati</taxon>
        <taxon>Bacillota</taxon>
        <taxon>Bacilli</taxon>
        <taxon>Bacillales</taxon>
        <taxon>Bacillaceae</taxon>
        <taxon>Cytobacillus</taxon>
    </lineage>
</organism>
<dbReference type="InterPro" id="IPR017937">
    <property type="entry name" value="Thioredoxin_CS"/>
</dbReference>
<proteinExistence type="predicted"/>
<gene>
    <name evidence="3" type="ORF">ACFYKX_10905</name>
</gene>
<accession>A0ABW6KAB3</accession>
<dbReference type="PROSITE" id="PS51257">
    <property type="entry name" value="PROKAR_LIPOPROTEIN"/>
    <property type="match status" value="1"/>
</dbReference>
<evidence type="ECO:0000256" key="1">
    <source>
        <dbReference type="SAM" id="SignalP"/>
    </source>
</evidence>
<dbReference type="InterPro" id="IPR012336">
    <property type="entry name" value="Thioredoxin-like_fold"/>
</dbReference>
<dbReference type="PROSITE" id="PS51352">
    <property type="entry name" value="THIOREDOXIN_2"/>
    <property type="match status" value="1"/>
</dbReference>
<evidence type="ECO:0000313" key="4">
    <source>
        <dbReference type="Proteomes" id="UP001601059"/>
    </source>
</evidence>
<dbReference type="InterPro" id="IPR036249">
    <property type="entry name" value="Thioredoxin-like_sf"/>
</dbReference>
<dbReference type="SUPFAM" id="SSF52833">
    <property type="entry name" value="Thioredoxin-like"/>
    <property type="match status" value="1"/>
</dbReference>
<evidence type="ECO:0000259" key="2">
    <source>
        <dbReference type="PROSITE" id="PS51352"/>
    </source>
</evidence>
<dbReference type="RefSeq" id="WP_389360930.1">
    <property type="nucleotide sequence ID" value="NZ_JBIACK010000004.1"/>
</dbReference>
<keyword evidence="4" id="KW-1185">Reference proteome</keyword>
<dbReference type="InterPro" id="IPR013766">
    <property type="entry name" value="Thioredoxin_domain"/>
</dbReference>
<comment type="caution">
    <text evidence="3">The sequence shown here is derived from an EMBL/GenBank/DDBJ whole genome shotgun (WGS) entry which is preliminary data.</text>
</comment>
<dbReference type="Proteomes" id="UP001601059">
    <property type="component" value="Unassembled WGS sequence"/>
</dbReference>
<dbReference type="PROSITE" id="PS00194">
    <property type="entry name" value="THIOREDOXIN_1"/>
    <property type="match status" value="1"/>
</dbReference>
<protein>
    <submittedName>
        <fullName evidence="3">Thioredoxin family protein</fullName>
    </submittedName>
</protein>
<reference evidence="3 4" key="1">
    <citation type="submission" date="2024-08" db="EMBL/GenBank/DDBJ databases">
        <title>Two novel Cytobacillus novel species.</title>
        <authorList>
            <person name="Liu G."/>
        </authorList>
    </citation>
    <scope>NUCLEOTIDE SEQUENCE [LARGE SCALE GENOMIC DNA]</scope>
    <source>
        <strain evidence="3 4">FJAT-54145</strain>
    </source>
</reference>
<dbReference type="EMBL" id="JBIACK010000004">
    <property type="protein sequence ID" value="MFE8701104.1"/>
    <property type="molecule type" value="Genomic_DNA"/>
</dbReference>
<sequence length="140" mass="15766">MKKLLLLMSLCFLVLAGCNQEKGGSSYSEVNVKTPSMADVLEQKETEYLVYFWQTNCAYCKEFHPILETYTHSDGALHVYGFNLATEGYSFYTQQLGLQGTPTLFKVKEKDGKREIVLAAVGVLTLEELNEFASLDESKE</sequence>
<name>A0ABW6KAB3_9BACI</name>
<evidence type="ECO:0000313" key="3">
    <source>
        <dbReference type="EMBL" id="MFE8701104.1"/>
    </source>
</evidence>
<dbReference type="Pfam" id="PF13098">
    <property type="entry name" value="Thioredoxin_2"/>
    <property type="match status" value="1"/>
</dbReference>
<feature type="chain" id="PRO_5045891267" evidence="1">
    <location>
        <begin position="17"/>
        <end position="140"/>
    </location>
</feature>